<dbReference type="AlphaFoldDB" id="A0A9P9YM57"/>
<dbReference type="Gene3D" id="2.130.10.10">
    <property type="entry name" value="YVTN repeat-like/Quinoprotein amine dehydrogenase"/>
    <property type="match status" value="1"/>
</dbReference>
<dbReference type="EMBL" id="JAMKOV010000006">
    <property type="protein sequence ID" value="KAI8038999.1"/>
    <property type="molecule type" value="Genomic_DNA"/>
</dbReference>
<dbReference type="InterPro" id="IPR018846">
    <property type="entry name" value="Beta-prop_RSE1/DDB1/CPSF1_1st"/>
</dbReference>
<feature type="domain" description="RSE1/DDB1/CPSF1 first beta-propeller" evidence="1">
    <location>
        <begin position="1"/>
        <end position="61"/>
    </location>
</feature>
<organism evidence="2 3">
    <name type="scientific">Drosophila gunungcola</name>
    <name type="common">fruit fly</name>
    <dbReference type="NCBI Taxonomy" id="103775"/>
    <lineage>
        <taxon>Eukaryota</taxon>
        <taxon>Metazoa</taxon>
        <taxon>Ecdysozoa</taxon>
        <taxon>Arthropoda</taxon>
        <taxon>Hexapoda</taxon>
        <taxon>Insecta</taxon>
        <taxon>Pterygota</taxon>
        <taxon>Neoptera</taxon>
        <taxon>Endopterygota</taxon>
        <taxon>Diptera</taxon>
        <taxon>Brachycera</taxon>
        <taxon>Muscomorpha</taxon>
        <taxon>Ephydroidea</taxon>
        <taxon>Drosophilidae</taxon>
        <taxon>Drosophila</taxon>
        <taxon>Sophophora</taxon>
    </lineage>
</organism>
<sequence length="74" mass="8249">MIGAVEKQKLAYIMNRDTQARLTISSPLEAHKSNTLTYHMVGVDVGFDNPMFACLEIDYEEADMDPSGGHYPLT</sequence>
<protein>
    <recommendedName>
        <fullName evidence="1">RSE1/DDB1/CPSF1 first beta-propeller domain-containing protein</fullName>
    </recommendedName>
</protein>
<comment type="caution">
    <text evidence="2">The sequence shown here is derived from an EMBL/GenBank/DDBJ whole genome shotgun (WGS) entry which is preliminary data.</text>
</comment>
<proteinExistence type="predicted"/>
<dbReference type="Proteomes" id="UP001059596">
    <property type="component" value="Unassembled WGS sequence"/>
</dbReference>
<keyword evidence="3" id="KW-1185">Reference proteome</keyword>
<dbReference type="InterPro" id="IPR015943">
    <property type="entry name" value="WD40/YVTN_repeat-like_dom_sf"/>
</dbReference>
<evidence type="ECO:0000313" key="2">
    <source>
        <dbReference type="EMBL" id="KAI8038999.1"/>
    </source>
</evidence>
<gene>
    <name evidence="2" type="ORF">M5D96_007709</name>
</gene>
<evidence type="ECO:0000313" key="3">
    <source>
        <dbReference type="Proteomes" id="UP001059596"/>
    </source>
</evidence>
<name>A0A9P9YM57_9MUSC</name>
<reference evidence="2" key="1">
    <citation type="journal article" date="2023" name="Genome Biol. Evol.">
        <title>Long-read-based Genome Assembly of Drosophila gunungcola Reveals Fewer Chemosensory Genes in Flower-breeding Species.</title>
        <authorList>
            <person name="Negi A."/>
            <person name="Liao B.Y."/>
            <person name="Yeh S.D."/>
        </authorList>
    </citation>
    <scope>NUCLEOTIDE SEQUENCE</scope>
    <source>
        <strain evidence="2">Sukarami</strain>
    </source>
</reference>
<evidence type="ECO:0000259" key="1">
    <source>
        <dbReference type="Pfam" id="PF10433"/>
    </source>
</evidence>
<dbReference type="Pfam" id="PF10433">
    <property type="entry name" value="Beta-prop_RSE1_1st"/>
    <property type="match status" value="1"/>
</dbReference>
<accession>A0A9P9YM57</accession>